<feature type="region of interest" description="Disordered" evidence="1">
    <location>
        <begin position="19"/>
        <end position="74"/>
    </location>
</feature>
<gene>
    <name evidence="3" type="primary">Nfu_g_1_012541</name>
</gene>
<feature type="compositionally biased region" description="Low complexity" evidence="1">
    <location>
        <begin position="36"/>
        <end position="52"/>
    </location>
</feature>
<organism evidence="3">
    <name type="scientific">Nothobranchius pienaari</name>
    <dbReference type="NCBI Taxonomy" id="704102"/>
    <lineage>
        <taxon>Eukaryota</taxon>
        <taxon>Metazoa</taxon>
        <taxon>Chordata</taxon>
        <taxon>Craniata</taxon>
        <taxon>Vertebrata</taxon>
        <taxon>Euteleostomi</taxon>
        <taxon>Actinopterygii</taxon>
        <taxon>Neopterygii</taxon>
        <taxon>Teleostei</taxon>
        <taxon>Neoteleostei</taxon>
        <taxon>Acanthomorphata</taxon>
        <taxon>Ovalentaria</taxon>
        <taxon>Atherinomorphae</taxon>
        <taxon>Cyprinodontiformes</taxon>
        <taxon>Nothobranchiidae</taxon>
        <taxon>Nothobranchius</taxon>
    </lineage>
</organism>
<dbReference type="AlphaFoldDB" id="A0A1A8MJZ8"/>
<keyword evidence="2" id="KW-0732">Signal</keyword>
<evidence type="ECO:0000256" key="2">
    <source>
        <dbReference type="SAM" id="SignalP"/>
    </source>
</evidence>
<feature type="compositionally biased region" description="Polar residues" evidence="1">
    <location>
        <begin position="53"/>
        <end position="63"/>
    </location>
</feature>
<evidence type="ECO:0000313" key="3">
    <source>
        <dbReference type="EMBL" id="SBR57077.1"/>
    </source>
</evidence>
<accession>A0A1A8MJZ8</accession>
<protein>
    <submittedName>
        <fullName evidence="3">Uncharacterized protein</fullName>
    </submittedName>
</protein>
<dbReference type="EMBL" id="HAEF01015918">
    <property type="protein sequence ID" value="SBR57077.1"/>
    <property type="molecule type" value="Transcribed_RNA"/>
</dbReference>
<feature type="non-terminal residue" evidence="3">
    <location>
        <position position="84"/>
    </location>
</feature>
<proteinExistence type="predicted"/>
<reference evidence="3" key="2">
    <citation type="submission" date="2016-06" db="EMBL/GenBank/DDBJ databases">
        <title>The genome of a short-lived fish provides insights into sex chromosome evolution and the genetic control of aging.</title>
        <authorList>
            <person name="Reichwald K."/>
            <person name="Felder M."/>
            <person name="Petzold A."/>
            <person name="Koch P."/>
            <person name="Groth M."/>
            <person name="Platzer M."/>
        </authorList>
    </citation>
    <scope>NUCLEOTIDE SEQUENCE</scope>
    <source>
        <tissue evidence="3">Brain</tissue>
    </source>
</reference>
<sequence length="84" mass="8911">VCSSPPVTMLLFFPVSLPFSPSHSSSPTPPPSQFITRARATPRSSSSGATSPDQQPTFTSGIIKQSHPGRHRPNLVISLAVTEI</sequence>
<feature type="chain" id="PRO_5008374975" evidence="2">
    <location>
        <begin position="25"/>
        <end position="84"/>
    </location>
</feature>
<name>A0A1A8MJZ8_9TELE</name>
<feature type="signal peptide" evidence="2">
    <location>
        <begin position="1"/>
        <end position="24"/>
    </location>
</feature>
<reference evidence="3" key="1">
    <citation type="submission" date="2016-05" db="EMBL/GenBank/DDBJ databases">
        <authorList>
            <person name="Lavstsen T."/>
            <person name="Jespersen J.S."/>
        </authorList>
    </citation>
    <scope>NUCLEOTIDE SEQUENCE</scope>
    <source>
        <tissue evidence="3">Brain</tissue>
    </source>
</reference>
<feature type="non-terminal residue" evidence="3">
    <location>
        <position position="1"/>
    </location>
</feature>
<evidence type="ECO:0000256" key="1">
    <source>
        <dbReference type="SAM" id="MobiDB-lite"/>
    </source>
</evidence>